<dbReference type="InterPro" id="IPR005164">
    <property type="entry name" value="Allantoicase"/>
</dbReference>
<name>A0ABY4W8M8_9PROT</name>
<dbReference type="NCBIfam" id="TIGR02961">
    <property type="entry name" value="allantoicase"/>
    <property type="match status" value="1"/>
</dbReference>
<dbReference type="Gene3D" id="2.60.120.260">
    <property type="entry name" value="Galactose-binding domain-like"/>
    <property type="match status" value="2"/>
</dbReference>
<comment type="similarity">
    <text evidence="1 2">Belongs to the allantoicase family.</text>
</comment>
<dbReference type="InterPro" id="IPR008979">
    <property type="entry name" value="Galactose-bd-like_sf"/>
</dbReference>
<protein>
    <recommendedName>
        <fullName evidence="2">Probable allantoicase</fullName>
        <ecNumber evidence="2">3.5.3.4</ecNumber>
    </recommendedName>
    <alternativeName>
        <fullName evidence="2">Allantoate amidinohydrolase</fullName>
    </alternativeName>
</protein>
<keyword evidence="2" id="KW-0659">Purine metabolism</keyword>
<comment type="pathway">
    <text evidence="2">Nitrogen metabolism; (S)-allantoin degradation; (S)-ureidoglycolate from allantoate (aminidohydrolase route): step 1/1.</text>
</comment>
<accession>A0ABY4W8M8</accession>
<dbReference type="Proteomes" id="UP001056291">
    <property type="component" value="Chromosome"/>
</dbReference>
<evidence type="ECO:0000313" key="4">
    <source>
        <dbReference type="EMBL" id="USG62282.1"/>
    </source>
</evidence>
<dbReference type="GO" id="GO:0004037">
    <property type="term" value="F:allantoicase activity"/>
    <property type="evidence" value="ECO:0007669"/>
    <property type="project" value="UniProtKB-EC"/>
</dbReference>
<evidence type="ECO:0000313" key="5">
    <source>
        <dbReference type="Proteomes" id="UP001056291"/>
    </source>
</evidence>
<feature type="domain" description="Allantoicase" evidence="3">
    <location>
        <begin position="190"/>
        <end position="332"/>
    </location>
</feature>
<dbReference type="Pfam" id="PF03561">
    <property type="entry name" value="Allantoicase"/>
    <property type="match status" value="2"/>
</dbReference>
<evidence type="ECO:0000256" key="1">
    <source>
        <dbReference type="ARBA" id="ARBA00009242"/>
    </source>
</evidence>
<reference evidence="4" key="1">
    <citation type="submission" date="2022-06" db="EMBL/GenBank/DDBJ databases">
        <title>Sneathiella actinostolidae sp. nov., isolated from a sea anemonein the Western Pacific Ocean.</title>
        <authorList>
            <person name="Wei M.J."/>
        </authorList>
    </citation>
    <scope>NUCLEOTIDE SEQUENCE</scope>
    <source>
        <strain evidence="4">PHK-P5</strain>
    </source>
</reference>
<proteinExistence type="inferred from homology"/>
<keyword evidence="5" id="KW-1185">Reference proteome</keyword>
<keyword evidence="2 4" id="KW-0378">Hydrolase</keyword>
<evidence type="ECO:0000256" key="2">
    <source>
        <dbReference type="HAMAP-Rule" id="MF_00813"/>
    </source>
</evidence>
<dbReference type="EC" id="3.5.3.4" evidence="2"/>
<sequence>MTLVSSETAEFVTKYTNLASPRLGAEVTYATDDFFADKSRLIDPADPVFIEGKYDDNGKWMDGWESRRKRGEGFDHCIVRLALPGILHGVNIDTSHFTGNFPPAASIDACFVEGEPDGTTVWTEVVSSVTLQGNSHHLVAIGNESTWSHLRLNIYPDGGVARLRVYGQVQCNWDSRDETETIDLAALVNGGRGIVASDQHFGSPSNILAPGRGVDMGDGWETRRRREPGNDWAIVSLGHPGIISEIEVDTAHFKGNYPDSCSLQAAMVTAGTDESLVTQSMFWKTLLPEQKLSMDNIHKFSSEIQEIGPISHVRLNIIPDGGVSRLRMFGRISR</sequence>
<dbReference type="PANTHER" id="PTHR12045:SF3">
    <property type="entry name" value="INACTIVE ALLANTOICASE-RELATED"/>
    <property type="match status" value="1"/>
</dbReference>
<organism evidence="4 5">
    <name type="scientific">Sneathiella marina</name>
    <dbReference type="NCBI Taxonomy" id="2950108"/>
    <lineage>
        <taxon>Bacteria</taxon>
        <taxon>Pseudomonadati</taxon>
        <taxon>Pseudomonadota</taxon>
        <taxon>Alphaproteobacteria</taxon>
        <taxon>Sneathiellales</taxon>
        <taxon>Sneathiellaceae</taxon>
        <taxon>Sneathiella</taxon>
    </lineage>
</organism>
<gene>
    <name evidence="2 4" type="primary">alc</name>
    <name evidence="4" type="ORF">NBZ79_04730</name>
</gene>
<dbReference type="RefSeq" id="WP_251935943.1">
    <property type="nucleotide sequence ID" value="NZ_CP098747.1"/>
</dbReference>
<dbReference type="HAMAP" id="MF_00813">
    <property type="entry name" value="Allantoicase"/>
    <property type="match status" value="1"/>
</dbReference>
<feature type="domain" description="Allantoicase" evidence="3">
    <location>
        <begin position="24"/>
        <end position="169"/>
    </location>
</feature>
<comment type="catalytic activity">
    <reaction evidence="2">
        <text>allantoate + H2O = (S)-ureidoglycolate + urea</text>
        <dbReference type="Rhea" id="RHEA:11016"/>
        <dbReference type="ChEBI" id="CHEBI:15377"/>
        <dbReference type="ChEBI" id="CHEBI:16199"/>
        <dbReference type="ChEBI" id="CHEBI:17536"/>
        <dbReference type="ChEBI" id="CHEBI:57296"/>
        <dbReference type="EC" id="3.5.3.4"/>
    </reaction>
</comment>
<dbReference type="EMBL" id="CP098747">
    <property type="protein sequence ID" value="USG62282.1"/>
    <property type="molecule type" value="Genomic_DNA"/>
</dbReference>
<dbReference type="PANTHER" id="PTHR12045">
    <property type="entry name" value="ALLANTOICASE"/>
    <property type="match status" value="1"/>
</dbReference>
<dbReference type="PIRSF" id="PIRSF016516">
    <property type="entry name" value="Allantoicase"/>
    <property type="match status" value="1"/>
</dbReference>
<dbReference type="SUPFAM" id="SSF49785">
    <property type="entry name" value="Galactose-binding domain-like"/>
    <property type="match status" value="2"/>
</dbReference>
<evidence type="ECO:0000259" key="3">
    <source>
        <dbReference type="Pfam" id="PF03561"/>
    </source>
</evidence>
<dbReference type="InterPro" id="IPR015908">
    <property type="entry name" value="Allantoicase_dom"/>
</dbReference>